<dbReference type="Gene3D" id="3.40.50.1820">
    <property type="entry name" value="alpha/beta hydrolase"/>
    <property type="match status" value="1"/>
</dbReference>
<evidence type="ECO:0000313" key="4">
    <source>
        <dbReference type="Proteomes" id="UP000078343"/>
    </source>
</evidence>
<evidence type="ECO:0000313" key="3">
    <source>
        <dbReference type="EMBL" id="OAP62321.1"/>
    </source>
</evidence>
<dbReference type="RefSeq" id="XP_018695688.1">
    <property type="nucleotide sequence ID" value="XM_018836038.1"/>
</dbReference>
<dbReference type="InterPro" id="IPR050300">
    <property type="entry name" value="GDXG_lipolytic_enzyme"/>
</dbReference>
<dbReference type="GO" id="GO:0016787">
    <property type="term" value="F:hydrolase activity"/>
    <property type="evidence" value="ECO:0007669"/>
    <property type="project" value="UniProtKB-KW"/>
</dbReference>
<dbReference type="InterPro" id="IPR013094">
    <property type="entry name" value="AB_hydrolase_3"/>
</dbReference>
<dbReference type="OrthoDB" id="408631at2759"/>
<keyword evidence="4" id="KW-1185">Reference proteome</keyword>
<feature type="domain" description="Alpha/beta hydrolase fold-3" evidence="2">
    <location>
        <begin position="106"/>
        <end position="316"/>
    </location>
</feature>
<sequence>MVQLGTSGPSLAKPGPKNGHLSEIDPNFALLQADVDRNFADLWSLPLEEFKAAWLSAPVPLPDNCPEPGKDYEVLDQEAAVRDGAKIELKIYKPSTSSSTPSVLILKSHGGGWVVGSHEVEEVENRFLAAKAGAVVVSVDYRMAPEYKFPYAINDCFDVLQWCKSHATELGIDPEKIIVAGGSAGGNIAAVLAQKARDEGVSGIIGQILNIPVTCHPNHFPSDKYEGDSYRQNKDASIIDAPKMMWFWEQYLPDAQPDPYASPLLAKDLKNLPPALIQVAGMDPLRDEGLAYAEALKAAGNAVTLKTYKGLPHGFYFFPQLKQTQEYWDNSVQFVKDLAARA</sequence>
<proteinExistence type="predicted"/>
<dbReference type="Proteomes" id="UP000078343">
    <property type="component" value="Unassembled WGS sequence"/>
</dbReference>
<dbReference type="AlphaFoldDB" id="A0A178ZS98"/>
<dbReference type="SMR" id="A0A178ZS98"/>
<protein>
    <recommendedName>
        <fullName evidence="2">Alpha/beta hydrolase fold-3 domain-containing protein</fullName>
    </recommendedName>
</protein>
<name>A0A178ZS98_9EURO</name>
<dbReference type="PANTHER" id="PTHR48081">
    <property type="entry name" value="AB HYDROLASE SUPERFAMILY PROTEIN C4A8.06C"/>
    <property type="match status" value="1"/>
</dbReference>
<dbReference type="Pfam" id="PF07859">
    <property type="entry name" value="Abhydrolase_3"/>
    <property type="match status" value="1"/>
</dbReference>
<dbReference type="GeneID" id="30008693"/>
<dbReference type="PANTHER" id="PTHR48081:SF8">
    <property type="entry name" value="ALPHA_BETA HYDROLASE FOLD-3 DOMAIN-CONTAINING PROTEIN-RELATED"/>
    <property type="match status" value="1"/>
</dbReference>
<evidence type="ECO:0000256" key="1">
    <source>
        <dbReference type="ARBA" id="ARBA00022801"/>
    </source>
</evidence>
<keyword evidence="1" id="KW-0378">Hydrolase</keyword>
<dbReference type="STRING" id="1367422.A0A178ZS98"/>
<organism evidence="3 4">
    <name type="scientific">Fonsecaea erecta</name>
    <dbReference type="NCBI Taxonomy" id="1367422"/>
    <lineage>
        <taxon>Eukaryota</taxon>
        <taxon>Fungi</taxon>
        <taxon>Dikarya</taxon>
        <taxon>Ascomycota</taxon>
        <taxon>Pezizomycotina</taxon>
        <taxon>Eurotiomycetes</taxon>
        <taxon>Chaetothyriomycetidae</taxon>
        <taxon>Chaetothyriales</taxon>
        <taxon>Herpotrichiellaceae</taxon>
        <taxon>Fonsecaea</taxon>
    </lineage>
</organism>
<dbReference type="InterPro" id="IPR029058">
    <property type="entry name" value="AB_hydrolase_fold"/>
</dbReference>
<evidence type="ECO:0000259" key="2">
    <source>
        <dbReference type="Pfam" id="PF07859"/>
    </source>
</evidence>
<reference evidence="3 4" key="1">
    <citation type="submission" date="2016-04" db="EMBL/GenBank/DDBJ databases">
        <title>Draft genome of Fonsecaea erecta CBS 125763.</title>
        <authorList>
            <person name="Weiss V.A."/>
            <person name="Vicente V.A."/>
            <person name="Raittz R.T."/>
            <person name="Moreno L.F."/>
            <person name="De Souza E.M."/>
            <person name="Pedrosa F.O."/>
            <person name="Steffens M.B."/>
            <person name="Faoro H."/>
            <person name="Tadra-Sfeir M.Z."/>
            <person name="Najafzadeh M.J."/>
            <person name="Felipe M.S."/>
            <person name="Teixeira M."/>
            <person name="Sun J."/>
            <person name="Xi L."/>
            <person name="Gomes R."/>
            <person name="De Azevedo C.M."/>
            <person name="Salgado C.G."/>
            <person name="Da Silva M.B."/>
            <person name="Nascimento M.F."/>
            <person name="Queiroz-Telles F."/>
            <person name="Attili D.S."/>
            <person name="Gorbushina A."/>
        </authorList>
    </citation>
    <scope>NUCLEOTIDE SEQUENCE [LARGE SCALE GENOMIC DNA]</scope>
    <source>
        <strain evidence="3 4">CBS 125763</strain>
    </source>
</reference>
<gene>
    <name evidence="3" type="ORF">AYL99_04524</name>
</gene>
<dbReference type="SUPFAM" id="SSF53474">
    <property type="entry name" value="alpha/beta-Hydrolases"/>
    <property type="match status" value="1"/>
</dbReference>
<accession>A0A178ZS98</accession>
<dbReference type="EMBL" id="LVYI01000003">
    <property type="protein sequence ID" value="OAP62321.1"/>
    <property type="molecule type" value="Genomic_DNA"/>
</dbReference>
<comment type="caution">
    <text evidence="3">The sequence shown here is derived from an EMBL/GenBank/DDBJ whole genome shotgun (WGS) entry which is preliminary data.</text>
</comment>